<dbReference type="GO" id="GO:0005634">
    <property type="term" value="C:nucleus"/>
    <property type="evidence" value="ECO:0000318"/>
    <property type="project" value="GO_Central"/>
</dbReference>
<evidence type="ECO:0000256" key="2">
    <source>
        <dbReference type="ARBA" id="ARBA00022589"/>
    </source>
</evidence>
<dbReference type="InParanoid" id="A0A059AMU9"/>
<keyword evidence="2" id="KW-0017">Alkaloid metabolism</keyword>
<dbReference type="Gene3D" id="3.30.530.20">
    <property type="match status" value="1"/>
</dbReference>
<evidence type="ECO:0000259" key="3">
    <source>
        <dbReference type="Pfam" id="PF00407"/>
    </source>
</evidence>
<dbReference type="Pfam" id="PF00407">
    <property type="entry name" value="Bet_v_1"/>
    <property type="match status" value="1"/>
</dbReference>
<evidence type="ECO:0000313" key="4">
    <source>
        <dbReference type="EMBL" id="KCW54725.1"/>
    </source>
</evidence>
<accession>A0A059AMU9</accession>
<dbReference type="CDD" id="cd07816">
    <property type="entry name" value="Bet_v1-like"/>
    <property type="match status" value="1"/>
</dbReference>
<gene>
    <name evidence="4" type="ORF">EUGRSUZ_I00674</name>
</gene>
<dbReference type="PANTHER" id="PTHR31213:SF19">
    <property type="entry name" value="BET V I_MAJOR LATEX PROTEIN DOMAIN-CONTAINING PROTEIN"/>
    <property type="match status" value="1"/>
</dbReference>
<dbReference type="OMA" id="KGKETCI"/>
<dbReference type="STRING" id="71139.A0A059AMU9"/>
<organism evidence="4">
    <name type="scientific">Eucalyptus grandis</name>
    <name type="common">Flooded gum</name>
    <dbReference type="NCBI Taxonomy" id="71139"/>
    <lineage>
        <taxon>Eukaryota</taxon>
        <taxon>Viridiplantae</taxon>
        <taxon>Streptophyta</taxon>
        <taxon>Embryophyta</taxon>
        <taxon>Tracheophyta</taxon>
        <taxon>Spermatophyta</taxon>
        <taxon>Magnoliopsida</taxon>
        <taxon>eudicotyledons</taxon>
        <taxon>Gunneridae</taxon>
        <taxon>Pentapetalae</taxon>
        <taxon>rosids</taxon>
        <taxon>malvids</taxon>
        <taxon>Myrtales</taxon>
        <taxon>Myrtaceae</taxon>
        <taxon>Myrtoideae</taxon>
        <taxon>Eucalypteae</taxon>
        <taxon>Eucalyptus</taxon>
    </lineage>
</organism>
<evidence type="ECO:0000256" key="1">
    <source>
        <dbReference type="ARBA" id="ARBA00009744"/>
    </source>
</evidence>
<dbReference type="KEGG" id="egr:104420335"/>
<dbReference type="GO" id="GO:0005737">
    <property type="term" value="C:cytoplasm"/>
    <property type="evidence" value="ECO:0000318"/>
    <property type="project" value="GO_Central"/>
</dbReference>
<comment type="similarity">
    <text evidence="1">Belongs to the BetVI family.</text>
</comment>
<dbReference type="OrthoDB" id="1879545at2759"/>
<dbReference type="GO" id="GO:0009738">
    <property type="term" value="P:abscisic acid-activated signaling pathway"/>
    <property type="evidence" value="ECO:0000318"/>
    <property type="project" value="GO_Central"/>
</dbReference>
<dbReference type="GO" id="GO:0038023">
    <property type="term" value="F:signaling receptor activity"/>
    <property type="evidence" value="ECO:0000318"/>
    <property type="project" value="GO_Central"/>
</dbReference>
<dbReference type="GO" id="GO:0009820">
    <property type="term" value="P:alkaloid metabolic process"/>
    <property type="evidence" value="ECO:0007669"/>
    <property type="project" value="UniProtKB-KW"/>
</dbReference>
<name>A0A059AMU9_EUCGR</name>
<dbReference type="PANTHER" id="PTHR31213">
    <property type="entry name" value="OS08G0374000 PROTEIN-RELATED"/>
    <property type="match status" value="1"/>
</dbReference>
<dbReference type="AlphaFoldDB" id="A0A059AMU9"/>
<dbReference type="EMBL" id="KK198761">
    <property type="protein sequence ID" value="KCW54725.1"/>
    <property type="molecule type" value="Genomic_DNA"/>
</dbReference>
<dbReference type="Gramene" id="KCW54725">
    <property type="protein sequence ID" value="KCW54725"/>
    <property type="gene ID" value="EUGRSUZ_I00674"/>
</dbReference>
<dbReference type="GO" id="GO:0004864">
    <property type="term" value="F:protein phosphatase inhibitor activity"/>
    <property type="evidence" value="ECO:0000318"/>
    <property type="project" value="GO_Central"/>
</dbReference>
<proteinExistence type="inferred from homology"/>
<reference evidence="4" key="1">
    <citation type="submission" date="2013-07" db="EMBL/GenBank/DDBJ databases">
        <title>The genome of Eucalyptus grandis.</title>
        <authorList>
            <person name="Schmutz J."/>
            <person name="Hayes R."/>
            <person name="Myburg A."/>
            <person name="Tuskan G."/>
            <person name="Grattapaglia D."/>
            <person name="Rokhsar D.S."/>
        </authorList>
    </citation>
    <scope>NUCLEOTIDE SEQUENCE</scope>
    <source>
        <tissue evidence="4">Leaf extractions</tissue>
    </source>
</reference>
<dbReference type="InterPro" id="IPR050279">
    <property type="entry name" value="Plant_def-hormone_signal"/>
</dbReference>
<dbReference type="GO" id="GO:0010427">
    <property type="term" value="F:abscisic acid binding"/>
    <property type="evidence" value="ECO:0000318"/>
    <property type="project" value="GO_Central"/>
</dbReference>
<feature type="domain" description="Bet v I/Major latex protein" evidence="3">
    <location>
        <begin position="3"/>
        <end position="126"/>
    </location>
</feature>
<dbReference type="SUPFAM" id="SSF55961">
    <property type="entry name" value="Bet v1-like"/>
    <property type="match status" value="1"/>
</dbReference>
<protein>
    <recommendedName>
        <fullName evidence="3">Bet v I/Major latex protein domain-containing protein</fullName>
    </recommendedName>
</protein>
<dbReference type="eggNOG" id="ENOG502S1E8">
    <property type="taxonomic scope" value="Eukaryota"/>
</dbReference>
<dbReference type="GO" id="GO:0006952">
    <property type="term" value="P:defense response"/>
    <property type="evidence" value="ECO:0007669"/>
    <property type="project" value="InterPro"/>
</dbReference>
<sequence>MFGQLSHEAEVKVGASKAWDLYGTIKLALMVKEHLRDTFLQVDILEGDGGVGTVIKLVLAGGFSYKEKFTKVDQEHHVKETEMIEGGLRDMGFSLYRVRLEVIGKEEEELCIIKSTIEYEVPDDGSVDVSIISVKPFADIAEVAKKLLTTSAGAN</sequence>
<dbReference type="InterPro" id="IPR000916">
    <property type="entry name" value="Bet_v_I/MLP"/>
</dbReference>
<dbReference type="InterPro" id="IPR023393">
    <property type="entry name" value="START-like_dom_sf"/>
</dbReference>